<accession>A8RH59</accession>
<proteinExistence type="predicted"/>
<dbReference type="PaxDb" id="411902-CLOBOL_00321"/>
<dbReference type="SUPFAM" id="SSF53850">
    <property type="entry name" value="Periplasmic binding protein-like II"/>
    <property type="match status" value="1"/>
</dbReference>
<name>A8RH59_ENTBW</name>
<feature type="chain" id="PRO_5039580120" description="Extracellular solute-binding protein" evidence="1">
    <location>
        <begin position="19"/>
        <end position="111"/>
    </location>
</feature>
<dbReference type="RefSeq" id="WP_002565601.1">
    <property type="nucleotide sequence ID" value="NZ_DS480668.1"/>
</dbReference>
<evidence type="ECO:0000313" key="3">
    <source>
        <dbReference type="Proteomes" id="UP000005396"/>
    </source>
</evidence>
<reference evidence="2 3" key="2">
    <citation type="submission" date="2007-09" db="EMBL/GenBank/DDBJ databases">
        <title>Draft genome sequence of Clostridium bolteae (ATCC BAA-613).</title>
        <authorList>
            <person name="Sudarsanam P."/>
            <person name="Ley R."/>
            <person name="Guruge J."/>
            <person name="Turnbaugh P.J."/>
            <person name="Mahowald M."/>
            <person name="Liep D."/>
            <person name="Gordon J."/>
        </authorList>
    </citation>
    <scope>NUCLEOTIDE SEQUENCE [LARGE SCALE GENOMIC DNA]</scope>
    <source>
        <strain evidence="3">ATCC BAA-613 / DSM 15670 / CCUG 46953 / JCM 12243 / WAL 16351</strain>
    </source>
</reference>
<dbReference type="Proteomes" id="UP000005396">
    <property type="component" value="Unassembled WGS sequence"/>
</dbReference>
<dbReference type="Gene3D" id="3.40.190.10">
    <property type="entry name" value="Periplasmic binding protein-like II"/>
    <property type="match status" value="1"/>
</dbReference>
<organism evidence="2 3">
    <name type="scientific">Enterocloster bolteae (strain ATCC BAA-613 / DSM 15670 / CCUG 46953 / JCM 12243 / WAL 16351)</name>
    <name type="common">Clostridium bolteae</name>
    <dbReference type="NCBI Taxonomy" id="411902"/>
    <lineage>
        <taxon>Bacteria</taxon>
        <taxon>Bacillati</taxon>
        <taxon>Bacillota</taxon>
        <taxon>Clostridia</taxon>
        <taxon>Lachnospirales</taxon>
        <taxon>Lachnospiraceae</taxon>
        <taxon>Enterocloster</taxon>
    </lineage>
</organism>
<feature type="signal peptide" evidence="1">
    <location>
        <begin position="1"/>
        <end position="18"/>
    </location>
</feature>
<sequence length="111" mass="11681">MRKRLLALGLAGIMAASAALTGCSGSNGAAETKSEAAQTEGSEGGKTVITFWNGFTGSDKDTLEALVQKYNDTNDKNIEVQMNIMPWDSLYQKLATVLPVGEGPDILAFAP</sequence>
<dbReference type="AlphaFoldDB" id="A8RH59"/>
<dbReference type="eggNOG" id="COG1653">
    <property type="taxonomic scope" value="Bacteria"/>
</dbReference>
<reference evidence="2 3" key="1">
    <citation type="submission" date="2007-08" db="EMBL/GenBank/DDBJ databases">
        <authorList>
            <person name="Fulton L."/>
            <person name="Clifton S."/>
            <person name="Fulton B."/>
            <person name="Xu J."/>
            <person name="Minx P."/>
            <person name="Pepin K.H."/>
            <person name="Johnson M."/>
            <person name="Thiruvilangam P."/>
            <person name="Bhonagiri V."/>
            <person name="Nash W.E."/>
            <person name="Mardis E.R."/>
            <person name="Wilson R.K."/>
        </authorList>
    </citation>
    <scope>NUCLEOTIDE SEQUENCE [LARGE SCALE GENOMIC DNA]</scope>
    <source>
        <strain evidence="3">ATCC BAA-613 / DSM 15670 / CCUG 46953 / JCM 12243 / WAL 16351</strain>
    </source>
</reference>
<gene>
    <name evidence="2" type="ORF">CLOBOL_00321</name>
</gene>
<comment type="caution">
    <text evidence="2">The sequence shown here is derived from an EMBL/GenBank/DDBJ whole genome shotgun (WGS) entry which is preliminary data.</text>
</comment>
<protein>
    <recommendedName>
        <fullName evidence="4">Extracellular solute-binding protein</fullName>
    </recommendedName>
</protein>
<evidence type="ECO:0000256" key="1">
    <source>
        <dbReference type="SAM" id="SignalP"/>
    </source>
</evidence>
<dbReference type="HOGENOM" id="CLU_2153930_0_0_9"/>
<dbReference type="PROSITE" id="PS51257">
    <property type="entry name" value="PROKAR_LIPOPROTEIN"/>
    <property type="match status" value="1"/>
</dbReference>
<dbReference type="EMBL" id="ABCC02000002">
    <property type="protein sequence ID" value="EDP19484.1"/>
    <property type="molecule type" value="Genomic_DNA"/>
</dbReference>
<evidence type="ECO:0000313" key="2">
    <source>
        <dbReference type="EMBL" id="EDP19484.1"/>
    </source>
</evidence>
<keyword evidence="1" id="KW-0732">Signal</keyword>
<evidence type="ECO:0008006" key="4">
    <source>
        <dbReference type="Google" id="ProtNLM"/>
    </source>
</evidence>